<gene>
    <name evidence="7" type="ORF">C3430_13675</name>
</gene>
<evidence type="ECO:0000256" key="1">
    <source>
        <dbReference type="ARBA" id="ARBA00004162"/>
    </source>
</evidence>
<proteinExistence type="inferred from homology"/>
<organism evidence="7 8">
    <name type="scientific">Citrobacter amalonaticus</name>
    <dbReference type="NCBI Taxonomy" id="35703"/>
    <lineage>
        <taxon>Bacteria</taxon>
        <taxon>Pseudomonadati</taxon>
        <taxon>Pseudomonadota</taxon>
        <taxon>Gammaproteobacteria</taxon>
        <taxon>Enterobacterales</taxon>
        <taxon>Enterobacteriaceae</taxon>
        <taxon>Citrobacter</taxon>
    </lineage>
</organism>
<sequence length="291" mass="32462">MTGILDGSLMKRISLRRKSVVATGALLVMIIAGMAIYYQDRPPSTLDGYRATIDGKVITGVKKNISSLTWSEKSGTLYSTINKPPTIVELSKEGELIRTIPLDFVKDTETIEYIRDDIFVISDESDYAIYTITLNDKSEVRVLKTLTLALQKTPTNSGFEGLAYSPLEKTFWFFKEKDPIEIYKITGLLRDDNLEITEDSALKRNLDVKDISGAEFNPQNKTLLILSHESRVLKEVTQSGDVVGELPLTKGSHGLAREIKQAEGIALDADGNIFIVGEPNLFYRFTKQPPH</sequence>
<name>A0A2S4RXH6_CITAM</name>
<evidence type="ECO:0000256" key="5">
    <source>
        <dbReference type="ARBA" id="ARBA00023136"/>
    </source>
</evidence>
<comment type="subcellular location">
    <subcellularLocation>
        <location evidence="1">Cell membrane</location>
        <topology evidence="1">Single-pass membrane protein</topology>
    </subcellularLocation>
</comment>
<dbReference type="Pfam" id="PF06977">
    <property type="entry name" value="SdiA-regulated"/>
    <property type="match status" value="1"/>
</dbReference>
<keyword evidence="6" id="KW-0812">Transmembrane</keyword>
<dbReference type="OrthoDB" id="6080098at2"/>
<dbReference type="Gene3D" id="2.120.10.30">
    <property type="entry name" value="TolB, C-terminal domain"/>
    <property type="match status" value="1"/>
</dbReference>
<feature type="transmembrane region" description="Helical" evidence="6">
    <location>
        <begin position="20"/>
        <end position="38"/>
    </location>
</feature>
<evidence type="ECO:0000256" key="6">
    <source>
        <dbReference type="SAM" id="Phobius"/>
    </source>
</evidence>
<accession>A0A2S4RXH6</accession>
<reference evidence="7 8" key="1">
    <citation type="submission" date="2018-01" db="EMBL/GenBank/DDBJ databases">
        <title>Complete genome sequences of 14 Citrobacter spp. isolated from plant in Canada.</title>
        <authorList>
            <person name="Bhandare S.G."/>
            <person name="Colavecchio A."/>
            <person name="Jeukens J."/>
            <person name="Emond-Rheault J.-G."/>
            <person name="Freschi L."/>
            <person name="Hamel J."/>
            <person name="Kukavica-Ibrulj I."/>
            <person name="Levesque R."/>
            <person name="Goodridge L."/>
        </authorList>
    </citation>
    <scope>NUCLEOTIDE SEQUENCE [LARGE SCALE GENOMIC DNA]</scope>
    <source>
        <strain evidence="7 8">S1285</strain>
    </source>
</reference>
<comment type="caution">
    <text evidence="7">The sequence shown here is derived from an EMBL/GenBank/DDBJ whole genome shotgun (WGS) entry which is preliminary data.</text>
</comment>
<evidence type="ECO:0000256" key="4">
    <source>
        <dbReference type="ARBA" id="ARBA00022475"/>
    </source>
</evidence>
<keyword evidence="5 6" id="KW-0472">Membrane</keyword>
<dbReference type="CDD" id="cd09971">
    <property type="entry name" value="SdiA-regulated"/>
    <property type="match status" value="1"/>
</dbReference>
<dbReference type="InterPro" id="IPR011042">
    <property type="entry name" value="6-blade_b-propeller_TolB-like"/>
</dbReference>
<evidence type="ECO:0000313" key="8">
    <source>
        <dbReference type="Proteomes" id="UP000237003"/>
    </source>
</evidence>
<keyword evidence="6" id="KW-1133">Transmembrane helix</keyword>
<dbReference type="InterPro" id="IPR009722">
    <property type="entry name" value="YjiK/CarP"/>
</dbReference>
<dbReference type="SUPFAM" id="SSF50956">
    <property type="entry name" value="Thermostable phytase (3-phytase)"/>
    <property type="match status" value="1"/>
</dbReference>
<dbReference type="EMBL" id="PQLX01000004">
    <property type="protein sequence ID" value="POU65230.1"/>
    <property type="molecule type" value="Genomic_DNA"/>
</dbReference>
<evidence type="ECO:0000313" key="7">
    <source>
        <dbReference type="EMBL" id="POU65230.1"/>
    </source>
</evidence>
<dbReference type="Proteomes" id="UP000237003">
    <property type="component" value="Unassembled WGS sequence"/>
</dbReference>
<evidence type="ECO:0000256" key="3">
    <source>
        <dbReference type="ARBA" id="ARBA00017424"/>
    </source>
</evidence>
<comment type="similarity">
    <text evidence="2">Belongs to the YjiK family.</text>
</comment>
<dbReference type="AlphaFoldDB" id="A0A2S4RXH6"/>
<evidence type="ECO:0000256" key="2">
    <source>
        <dbReference type="ARBA" id="ARBA00009852"/>
    </source>
</evidence>
<dbReference type="GO" id="GO:0005886">
    <property type="term" value="C:plasma membrane"/>
    <property type="evidence" value="ECO:0007669"/>
    <property type="project" value="UniProtKB-SubCell"/>
</dbReference>
<protein>
    <recommendedName>
        <fullName evidence="3">Uncharacterized protein YjiK</fullName>
    </recommendedName>
</protein>
<keyword evidence="4" id="KW-1003">Cell membrane</keyword>